<name>A0A3T0HTV2_9BACI</name>
<dbReference type="STRING" id="1193713.GCA_001636315_03219"/>
<dbReference type="Gene3D" id="3.30.470.20">
    <property type="entry name" value="ATP-grasp fold, B domain"/>
    <property type="match status" value="1"/>
</dbReference>
<dbReference type="Pfam" id="PF14398">
    <property type="entry name" value="ATPgrasp_YheCD"/>
    <property type="match status" value="1"/>
</dbReference>
<accession>A0A3T0HTV2</accession>
<dbReference type="OrthoDB" id="2802776at2"/>
<dbReference type="EMBL" id="CP022572">
    <property type="protein sequence ID" value="AZU60408.1"/>
    <property type="molecule type" value="Genomic_DNA"/>
</dbReference>
<dbReference type="KEGG" id="nmk:CHR53_03505"/>
<dbReference type="AlphaFoldDB" id="A0A3T0HTV2"/>
<dbReference type="Proteomes" id="UP000282892">
    <property type="component" value="Chromosome"/>
</dbReference>
<protein>
    <recommendedName>
        <fullName evidence="3">ATP-grasp domain-containing protein</fullName>
    </recommendedName>
</protein>
<dbReference type="SUPFAM" id="SSF56059">
    <property type="entry name" value="Glutathione synthetase ATP-binding domain-like"/>
    <property type="match status" value="1"/>
</dbReference>
<sequence>MLYEIYSDGLASNTIFLHDTTAASLGIENKQTIIVHFGKRKIPAAVNTFQSNNENRIAISENIKSELLIDLNVKYELAYSNNELIIGPVIGLLLAKSEARLTRYFDNFLIYTMLYEQINGILFVFCEQQIDFAKEQITGYVFDPSSPENWRKAELPFPNAIFRRVELAQQTLKGLQEKMGSGFFNAQYFDKWQFWKWLSPYSELRAHLAETTNQVNLTSLNAFIEKYNGVYLKARNGSRGKGIYYIEKHEDQYIVIENYKDDIKTLSNKQMAKFLLRHSYYLLQQPIRLHTFEERKVDYRVILQKDGTGNWQCTGMIARFGKTNAISSNFKASGFAMEGTRALMIQFGYDELAAFKKYQEIVTICTKMANKVDETVGAYADFGIDVGIDEDDKIWVIEMNKRPDHDFPLMIKDRRMYYSVKSNPVLYAKHIAMEGHK</sequence>
<evidence type="ECO:0008006" key="3">
    <source>
        <dbReference type="Google" id="ProtNLM"/>
    </source>
</evidence>
<reference evidence="1 2" key="1">
    <citation type="submission" date="2017-07" db="EMBL/GenBank/DDBJ databases">
        <title>The complete genome sequence of Bacillus mesonae strain H20-5, an efficient strain improving plant abiotic stress resistance.</title>
        <authorList>
            <person name="Kim S.Y."/>
            <person name="Song H."/>
            <person name="Sang M.K."/>
            <person name="Weon H.-Y."/>
            <person name="Song J."/>
        </authorList>
    </citation>
    <scope>NUCLEOTIDE SEQUENCE [LARGE SCALE GENOMIC DNA]</scope>
    <source>
        <strain evidence="1 2">H20-5</strain>
    </source>
</reference>
<organism evidence="1 2">
    <name type="scientific">Neobacillus mesonae</name>
    <dbReference type="NCBI Taxonomy" id="1193713"/>
    <lineage>
        <taxon>Bacteria</taxon>
        <taxon>Bacillati</taxon>
        <taxon>Bacillota</taxon>
        <taxon>Bacilli</taxon>
        <taxon>Bacillales</taxon>
        <taxon>Bacillaceae</taxon>
        <taxon>Neobacillus</taxon>
    </lineage>
</organism>
<dbReference type="InterPro" id="IPR026838">
    <property type="entry name" value="YheC/D"/>
</dbReference>
<dbReference type="RefSeq" id="WP_066391398.1">
    <property type="nucleotide sequence ID" value="NZ_CP022572.1"/>
</dbReference>
<keyword evidence="2" id="KW-1185">Reference proteome</keyword>
<evidence type="ECO:0000313" key="1">
    <source>
        <dbReference type="EMBL" id="AZU60408.1"/>
    </source>
</evidence>
<gene>
    <name evidence="1" type="ORF">CHR53_03505</name>
</gene>
<evidence type="ECO:0000313" key="2">
    <source>
        <dbReference type="Proteomes" id="UP000282892"/>
    </source>
</evidence>
<proteinExistence type="predicted"/>